<name>A0A1Y4T1R0_9FIRM</name>
<dbReference type="SUPFAM" id="SSF47413">
    <property type="entry name" value="lambda repressor-like DNA-binding domains"/>
    <property type="match status" value="1"/>
</dbReference>
<dbReference type="InterPro" id="IPR046335">
    <property type="entry name" value="LacI/GalR-like_sensor"/>
</dbReference>
<keyword evidence="1" id="KW-0805">Transcription regulation</keyword>
<dbReference type="InterPro" id="IPR010982">
    <property type="entry name" value="Lambda_DNA-bd_dom_sf"/>
</dbReference>
<dbReference type="AlphaFoldDB" id="A0A1Y4T1R0"/>
<dbReference type="InterPro" id="IPR000843">
    <property type="entry name" value="HTH_LacI"/>
</dbReference>
<keyword evidence="2" id="KW-0238">DNA-binding</keyword>
<dbReference type="EMBL" id="NFLJ01000010">
    <property type="protein sequence ID" value="OUQ35131.1"/>
    <property type="molecule type" value="Genomic_DNA"/>
</dbReference>
<dbReference type="Pfam" id="PF00356">
    <property type="entry name" value="LacI"/>
    <property type="match status" value="1"/>
</dbReference>
<dbReference type="CDD" id="cd01392">
    <property type="entry name" value="HTH_LacI"/>
    <property type="match status" value="1"/>
</dbReference>
<protein>
    <submittedName>
        <fullName evidence="5">Transcriptional regulator</fullName>
    </submittedName>
</protein>
<evidence type="ECO:0000256" key="2">
    <source>
        <dbReference type="ARBA" id="ARBA00023125"/>
    </source>
</evidence>
<dbReference type="Pfam" id="PF13377">
    <property type="entry name" value="Peripla_BP_3"/>
    <property type="match status" value="1"/>
</dbReference>
<organism evidence="5 6">
    <name type="scientific">Massilimicrobiota timonensis</name>
    <dbReference type="NCBI Taxonomy" id="1776392"/>
    <lineage>
        <taxon>Bacteria</taxon>
        <taxon>Bacillati</taxon>
        <taxon>Bacillota</taxon>
        <taxon>Erysipelotrichia</taxon>
        <taxon>Erysipelotrichales</taxon>
        <taxon>Erysipelotrichaceae</taxon>
        <taxon>Massilimicrobiota</taxon>
    </lineage>
</organism>
<dbReference type="PROSITE" id="PS00356">
    <property type="entry name" value="HTH_LACI_1"/>
    <property type="match status" value="1"/>
</dbReference>
<accession>A0A1Y4T1R0</accession>
<dbReference type="PROSITE" id="PS50932">
    <property type="entry name" value="HTH_LACI_2"/>
    <property type="match status" value="1"/>
</dbReference>
<dbReference type="GO" id="GO:0003700">
    <property type="term" value="F:DNA-binding transcription factor activity"/>
    <property type="evidence" value="ECO:0007669"/>
    <property type="project" value="TreeGrafter"/>
</dbReference>
<evidence type="ECO:0000256" key="1">
    <source>
        <dbReference type="ARBA" id="ARBA00023015"/>
    </source>
</evidence>
<comment type="caution">
    <text evidence="5">The sequence shown here is derived from an EMBL/GenBank/DDBJ whole genome shotgun (WGS) entry which is preliminary data.</text>
</comment>
<dbReference type="SMART" id="SM00354">
    <property type="entry name" value="HTH_LACI"/>
    <property type="match status" value="1"/>
</dbReference>
<evidence type="ECO:0000313" key="6">
    <source>
        <dbReference type="Proteomes" id="UP000195305"/>
    </source>
</evidence>
<dbReference type="SUPFAM" id="SSF53822">
    <property type="entry name" value="Periplasmic binding protein-like I"/>
    <property type="match status" value="1"/>
</dbReference>
<dbReference type="OrthoDB" id="43195at2"/>
<dbReference type="PRINTS" id="PR00036">
    <property type="entry name" value="HTHLACI"/>
</dbReference>
<gene>
    <name evidence="5" type="ORF">B5E75_04695</name>
</gene>
<keyword evidence="6" id="KW-1185">Reference proteome</keyword>
<evidence type="ECO:0000256" key="3">
    <source>
        <dbReference type="ARBA" id="ARBA00023163"/>
    </source>
</evidence>
<evidence type="ECO:0000259" key="4">
    <source>
        <dbReference type="PROSITE" id="PS50932"/>
    </source>
</evidence>
<proteinExistence type="predicted"/>
<dbReference type="RefSeq" id="WP_087357631.1">
    <property type="nucleotide sequence ID" value="NZ_JACJKO010000019.1"/>
</dbReference>
<keyword evidence="3" id="KW-0804">Transcription</keyword>
<dbReference type="Proteomes" id="UP000195305">
    <property type="component" value="Unassembled WGS sequence"/>
</dbReference>
<sequence>MATLKDIAQLADVSIATVSRILNDDPTLSVPPQTRENVLEAAKKLQYHKKKKNDPNIHICLIQWYSLQQEIHDPYYLTLRHGVEDYCAKNGIILRRIFKDDVHIEKSLKGIDGIICLGKFSKKHIETLKKYNDSIILLDMDYENLKECSIVLDFDLALKQALTYLKNLGHHKIGYLGAIEYLDDGLAYEDIRKQAFIKYATEYQLEYEDYLLEGEFTSESGYAMMVSMIQSHHLPTALFAASDPIAMGAMKALNDYGFHIPEDISIIGFDNIDASNYTYPPLTTFYAPAFDMGQFGAKLLHQAIKDHTKLLPMRIQLPCYLVERESCKAVQKND</sequence>
<dbReference type="GO" id="GO:0000976">
    <property type="term" value="F:transcription cis-regulatory region binding"/>
    <property type="evidence" value="ECO:0007669"/>
    <property type="project" value="TreeGrafter"/>
</dbReference>
<evidence type="ECO:0000313" key="5">
    <source>
        <dbReference type="EMBL" id="OUQ35131.1"/>
    </source>
</evidence>
<dbReference type="CDD" id="cd01544">
    <property type="entry name" value="PBP1_GalR"/>
    <property type="match status" value="1"/>
</dbReference>
<dbReference type="Gene3D" id="1.10.260.40">
    <property type="entry name" value="lambda repressor-like DNA-binding domains"/>
    <property type="match status" value="1"/>
</dbReference>
<reference evidence="5 6" key="1">
    <citation type="journal article" date="2018" name="BMC Genomics">
        <title>Whole genome sequencing and function prediction of 133 gut anaerobes isolated from chicken caecum in pure cultures.</title>
        <authorList>
            <person name="Medvecky M."/>
            <person name="Cejkova D."/>
            <person name="Polansky O."/>
            <person name="Karasova D."/>
            <person name="Kubasova T."/>
            <person name="Cizek A."/>
            <person name="Rychlik I."/>
        </authorList>
    </citation>
    <scope>NUCLEOTIDE SEQUENCE [LARGE SCALE GENOMIC DNA]</scope>
    <source>
        <strain evidence="5 6">An13</strain>
    </source>
</reference>
<feature type="domain" description="HTH lacI-type" evidence="4">
    <location>
        <begin position="2"/>
        <end position="48"/>
    </location>
</feature>
<dbReference type="InterPro" id="IPR028082">
    <property type="entry name" value="Peripla_BP_I"/>
</dbReference>
<dbReference type="PANTHER" id="PTHR30146:SF149">
    <property type="entry name" value="HTH-TYPE TRANSCRIPTIONAL REGULATOR EBGR"/>
    <property type="match status" value="1"/>
</dbReference>
<dbReference type="Gene3D" id="3.40.50.2300">
    <property type="match status" value="2"/>
</dbReference>
<dbReference type="PANTHER" id="PTHR30146">
    <property type="entry name" value="LACI-RELATED TRANSCRIPTIONAL REPRESSOR"/>
    <property type="match status" value="1"/>
</dbReference>